<dbReference type="STRING" id="307972.A0A2G8K652"/>
<reference evidence="3 4" key="1">
    <citation type="journal article" date="2017" name="PLoS Biol.">
        <title>The sea cucumber genome provides insights into morphological evolution and visceral regeneration.</title>
        <authorList>
            <person name="Zhang X."/>
            <person name="Sun L."/>
            <person name="Yuan J."/>
            <person name="Sun Y."/>
            <person name="Gao Y."/>
            <person name="Zhang L."/>
            <person name="Li S."/>
            <person name="Dai H."/>
            <person name="Hamel J.F."/>
            <person name="Liu C."/>
            <person name="Yu Y."/>
            <person name="Liu S."/>
            <person name="Lin W."/>
            <person name="Guo K."/>
            <person name="Jin S."/>
            <person name="Xu P."/>
            <person name="Storey K.B."/>
            <person name="Huan P."/>
            <person name="Zhang T."/>
            <person name="Zhou Y."/>
            <person name="Zhang J."/>
            <person name="Lin C."/>
            <person name="Li X."/>
            <person name="Xing L."/>
            <person name="Huo D."/>
            <person name="Sun M."/>
            <person name="Wang L."/>
            <person name="Mercier A."/>
            <person name="Li F."/>
            <person name="Yang H."/>
            <person name="Xiang J."/>
        </authorList>
    </citation>
    <scope>NUCLEOTIDE SEQUENCE [LARGE SCALE GENOMIC DNA]</scope>
    <source>
        <strain evidence="3">Shaxun</strain>
        <tissue evidence="3">Muscle</tissue>
    </source>
</reference>
<dbReference type="Gene3D" id="2.30.42.10">
    <property type="match status" value="1"/>
</dbReference>
<evidence type="ECO:0000256" key="1">
    <source>
        <dbReference type="SAM" id="MobiDB-lite"/>
    </source>
</evidence>
<evidence type="ECO:0000259" key="2">
    <source>
        <dbReference type="PROSITE" id="PS50106"/>
    </source>
</evidence>
<feature type="compositionally biased region" description="Polar residues" evidence="1">
    <location>
        <begin position="19"/>
        <end position="30"/>
    </location>
</feature>
<feature type="region of interest" description="Disordered" evidence="1">
    <location>
        <begin position="354"/>
        <end position="386"/>
    </location>
</feature>
<dbReference type="AlphaFoldDB" id="A0A2G8K652"/>
<dbReference type="OrthoDB" id="120383at2759"/>
<keyword evidence="4" id="KW-1185">Reference proteome</keyword>
<feature type="compositionally biased region" description="Polar residues" evidence="1">
    <location>
        <begin position="258"/>
        <end position="282"/>
    </location>
</feature>
<evidence type="ECO:0000313" key="3">
    <source>
        <dbReference type="EMBL" id="PIK43497.1"/>
    </source>
</evidence>
<dbReference type="SUPFAM" id="SSF50156">
    <property type="entry name" value="PDZ domain-like"/>
    <property type="match status" value="1"/>
</dbReference>
<dbReference type="InterPro" id="IPR052118">
    <property type="entry name" value="Rho-GAP_regulator"/>
</dbReference>
<proteinExistence type="predicted"/>
<dbReference type="GO" id="GO:0016477">
    <property type="term" value="P:cell migration"/>
    <property type="evidence" value="ECO:0007669"/>
    <property type="project" value="TreeGrafter"/>
</dbReference>
<feature type="region of interest" description="Disordered" evidence="1">
    <location>
        <begin position="210"/>
        <end position="338"/>
    </location>
</feature>
<comment type="caution">
    <text evidence="3">The sequence shown here is derived from an EMBL/GenBank/DDBJ whole genome shotgun (WGS) entry which is preliminary data.</text>
</comment>
<organism evidence="3 4">
    <name type="scientific">Stichopus japonicus</name>
    <name type="common">Sea cucumber</name>
    <dbReference type="NCBI Taxonomy" id="307972"/>
    <lineage>
        <taxon>Eukaryota</taxon>
        <taxon>Metazoa</taxon>
        <taxon>Echinodermata</taxon>
        <taxon>Eleutherozoa</taxon>
        <taxon>Echinozoa</taxon>
        <taxon>Holothuroidea</taxon>
        <taxon>Aspidochirotacea</taxon>
        <taxon>Aspidochirotida</taxon>
        <taxon>Stichopodidae</taxon>
        <taxon>Apostichopus</taxon>
    </lineage>
</organism>
<dbReference type="PANTHER" id="PTHR46150:SF3">
    <property type="entry name" value="RHO GTPASE-ACTIVATING PROTEIN 100F"/>
    <property type="match status" value="1"/>
</dbReference>
<feature type="compositionally biased region" description="Low complexity" evidence="1">
    <location>
        <begin position="369"/>
        <end position="386"/>
    </location>
</feature>
<dbReference type="Pfam" id="PF00595">
    <property type="entry name" value="PDZ"/>
    <property type="match status" value="1"/>
</dbReference>
<protein>
    <recommendedName>
        <fullName evidence="2">PDZ domain-containing protein</fullName>
    </recommendedName>
</protein>
<gene>
    <name evidence="3" type="ORF">BSL78_19656</name>
</gene>
<dbReference type="PROSITE" id="PS50106">
    <property type="entry name" value="PDZ"/>
    <property type="match status" value="1"/>
</dbReference>
<name>A0A2G8K652_STIJA</name>
<dbReference type="GO" id="GO:0005096">
    <property type="term" value="F:GTPase activator activity"/>
    <property type="evidence" value="ECO:0007669"/>
    <property type="project" value="TreeGrafter"/>
</dbReference>
<dbReference type="GO" id="GO:0046578">
    <property type="term" value="P:regulation of Ras protein signal transduction"/>
    <property type="evidence" value="ECO:0007669"/>
    <property type="project" value="TreeGrafter"/>
</dbReference>
<evidence type="ECO:0000313" key="4">
    <source>
        <dbReference type="Proteomes" id="UP000230750"/>
    </source>
</evidence>
<dbReference type="SMART" id="SM00228">
    <property type="entry name" value="PDZ"/>
    <property type="match status" value="1"/>
</dbReference>
<feature type="compositionally biased region" description="Low complexity" evidence="1">
    <location>
        <begin position="289"/>
        <end position="312"/>
    </location>
</feature>
<accession>A0A2G8K652</accession>
<feature type="region of interest" description="Disordered" evidence="1">
    <location>
        <begin position="1"/>
        <end position="30"/>
    </location>
</feature>
<dbReference type="Proteomes" id="UP000230750">
    <property type="component" value="Unassembled WGS sequence"/>
</dbReference>
<dbReference type="InterPro" id="IPR036034">
    <property type="entry name" value="PDZ_sf"/>
</dbReference>
<dbReference type="InterPro" id="IPR001478">
    <property type="entry name" value="PDZ"/>
</dbReference>
<sequence>MSRKAGRYFKEAPSRSHPSHSTTQYSPYLTNSNPCEGFANGEDLRIESPTDFKHVIGISNETFLAIKSAEKDLFVGMSHSQESLEDAMDLLGQSLNGNKPRLTVVQEREMHGGAFLLRTVEIIKHSDENIGIIIRLGNELDRWDGVFISQLVLGSMVETSGLIKLGDEILYVNGVDISGKDLDEVTLLLKIPSRLLITLKIRQVGKCAYRTRESRSASSSPRRFQSGRRSELMLGDYKSKTIPRPSSAQKHRDASGGKVSSTARQDSQDYHNNNCSVNNAQPPQDGAKAASRSRFRSATASEVLSGGSSSELSPRDTSTWERDLSPTFGPEICIAPDDDSDSVVFVDEETDAKNGSFNDFDGLRNSAPAGARFSANSRSSRAPSRL</sequence>
<dbReference type="CDD" id="cd06718">
    <property type="entry name" value="PDZ_Par6-like"/>
    <property type="match status" value="1"/>
</dbReference>
<feature type="domain" description="PDZ" evidence="2">
    <location>
        <begin position="119"/>
        <end position="190"/>
    </location>
</feature>
<dbReference type="GO" id="GO:0097060">
    <property type="term" value="C:synaptic membrane"/>
    <property type="evidence" value="ECO:0007669"/>
    <property type="project" value="TreeGrafter"/>
</dbReference>
<dbReference type="PANTHER" id="PTHR46150">
    <property type="entry name" value="RHO GTPASE-ACTIVATING PROTEIN 100F"/>
    <property type="match status" value="1"/>
</dbReference>
<dbReference type="EMBL" id="MRZV01000846">
    <property type="protein sequence ID" value="PIK43497.1"/>
    <property type="molecule type" value="Genomic_DNA"/>
</dbReference>